<accession>E4Z6Q1</accession>
<organism evidence="1">
    <name type="scientific">Oikopleura dioica</name>
    <name type="common">Tunicate</name>
    <dbReference type="NCBI Taxonomy" id="34765"/>
    <lineage>
        <taxon>Eukaryota</taxon>
        <taxon>Metazoa</taxon>
        <taxon>Chordata</taxon>
        <taxon>Tunicata</taxon>
        <taxon>Appendicularia</taxon>
        <taxon>Copelata</taxon>
        <taxon>Oikopleuridae</taxon>
        <taxon>Oikopleura</taxon>
    </lineage>
</organism>
<name>E4Z6Q1_OIKDI</name>
<sequence length="60" mass="6823">TRKSCCLIKFPNENNQQQEYIFDPDRTMRNLGNEGLTFGANNTSRNIQHPDVGYALSNSC</sequence>
<dbReference type="AlphaFoldDB" id="E4Z6Q1"/>
<dbReference type="Proteomes" id="UP000011014">
    <property type="component" value="Unassembled WGS sequence"/>
</dbReference>
<reference evidence="1" key="1">
    <citation type="journal article" date="2010" name="Science">
        <title>Plasticity of animal genome architecture unmasked by rapid evolution of a pelagic tunicate.</title>
        <authorList>
            <person name="Denoeud F."/>
            <person name="Henriet S."/>
            <person name="Mungpakdee S."/>
            <person name="Aury J.M."/>
            <person name="Da Silva C."/>
            <person name="Brinkmann H."/>
            <person name="Mikhaleva J."/>
            <person name="Olsen L.C."/>
            <person name="Jubin C."/>
            <person name="Canestro C."/>
            <person name="Bouquet J.M."/>
            <person name="Danks G."/>
            <person name="Poulain J."/>
            <person name="Campsteijn C."/>
            <person name="Adamski M."/>
            <person name="Cross I."/>
            <person name="Yadetie F."/>
            <person name="Muffato M."/>
            <person name="Louis A."/>
            <person name="Butcher S."/>
            <person name="Tsagkogeorga G."/>
            <person name="Konrad A."/>
            <person name="Singh S."/>
            <person name="Jensen M.F."/>
            <person name="Cong E.H."/>
            <person name="Eikeseth-Otteraa H."/>
            <person name="Noel B."/>
            <person name="Anthouard V."/>
            <person name="Porcel B.M."/>
            <person name="Kachouri-Lafond R."/>
            <person name="Nishino A."/>
            <person name="Ugolini M."/>
            <person name="Chourrout P."/>
            <person name="Nishida H."/>
            <person name="Aasland R."/>
            <person name="Huzurbazar S."/>
            <person name="Westhof E."/>
            <person name="Delsuc F."/>
            <person name="Lehrach H."/>
            <person name="Reinhardt R."/>
            <person name="Weissenbach J."/>
            <person name="Roy S.W."/>
            <person name="Artiguenave F."/>
            <person name="Postlethwait J.H."/>
            <person name="Manak J.R."/>
            <person name="Thompson E.M."/>
            <person name="Jaillon O."/>
            <person name="Du Pasquier L."/>
            <person name="Boudinot P."/>
            <person name="Liberles D.A."/>
            <person name="Volff J.N."/>
            <person name="Philippe H."/>
            <person name="Lenhard B."/>
            <person name="Roest Crollius H."/>
            <person name="Wincker P."/>
            <person name="Chourrout D."/>
        </authorList>
    </citation>
    <scope>NUCLEOTIDE SEQUENCE [LARGE SCALE GENOMIC DNA]</scope>
</reference>
<protein>
    <submittedName>
        <fullName evidence="1">Uncharacterized protein</fullName>
    </submittedName>
</protein>
<dbReference type="EMBL" id="FN658164">
    <property type="protein sequence ID" value="CBY43379.1"/>
    <property type="molecule type" value="Genomic_DNA"/>
</dbReference>
<evidence type="ECO:0000313" key="1">
    <source>
        <dbReference type="EMBL" id="CBY43379.1"/>
    </source>
</evidence>
<feature type="non-terminal residue" evidence="1">
    <location>
        <position position="1"/>
    </location>
</feature>
<proteinExistence type="predicted"/>
<gene>
    <name evidence="1" type="ORF">GSOID_T00027972001</name>
</gene>